<dbReference type="Proteomes" id="UP000790377">
    <property type="component" value="Unassembled WGS sequence"/>
</dbReference>
<protein>
    <submittedName>
        <fullName evidence="1">Uncharacterized protein</fullName>
    </submittedName>
</protein>
<evidence type="ECO:0000313" key="1">
    <source>
        <dbReference type="EMBL" id="KAH7908889.1"/>
    </source>
</evidence>
<keyword evidence="2" id="KW-1185">Reference proteome</keyword>
<comment type="caution">
    <text evidence="1">The sequence shown here is derived from an EMBL/GenBank/DDBJ whole genome shotgun (WGS) entry which is preliminary data.</text>
</comment>
<dbReference type="EMBL" id="MU267791">
    <property type="protein sequence ID" value="KAH7908889.1"/>
    <property type="molecule type" value="Genomic_DNA"/>
</dbReference>
<accession>A0ACB8A5V2</accession>
<gene>
    <name evidence="1" type="ORF">BJ138DRAFT_1156579</name>
</gene>
<sequence length="85" mass="9661">MLTLDPKPHGCRFTGRWTWSSLSTSSAFGMVVRILSTPRSTMKIVFSLRTMKTTWRAKMMVTMNVSDLNFQTLILIFISVISVSI</sequence>
<proteinExistence type="predicted"/>
<evidence type="ECO:0000313" key="2">
    <source>
        <dbReference type="Proteomes" id="UP000790377"/>
    </source>
</evidence>
<name>A0ACB8A5V2_9AGAM</name>
<organism evidence="1 2">
    <name type="scientific">Hygrophoropsis aurantiaca</name>
    <dbReference type="NCBI Taxonomy" id="72124"/>
    <lineage>
        <taxon>Eukaryota</taxon>
        <taxon>Fungi</taxon>
        <taxon>Dikarya</taxon>
        <taxon>Basidiomycota</taxon>
        <taxon>Agaricomycotina</taxon>
        <taxon>Agaricomycetes</taxon>
        <taxon>Agaricomycetidae</taxon>
        <taxon>Boletales</taxon>
        <taxon>Coniophorineae</taxon>
        <taxon>Hygrophoropsidaceae</taxon>
        <taxon>Hygrophoropsis</taxon>
    </lineage>
</organism>
<reference evidence="1" key="1">
    <citation type="journal article" date="2021" name="New Phytol.">
        <title>Evolutionary innovations through gain and loss of genes in the ectomycorrhizal Boletales.</title>
        <authorList>
            <person name="Wu G."/>
            <person name="Miyauchi S."/>
            <person name="Morin E."/>
            <person name="Kuo A."/>
            <person name="Drula E."/>
            <person name="Varga T."/>
            <person name="Kohler A."/>
            <person name="Feng B."/>
            <person name="Cao Y."/>
            <person name="Lipzen A."/>
            <person name="Daum C."/>
            <person name="Hundley H."/>
            <person name="Pangilinan J."/>
            <person name="Johnson J."/>
            <person name="Barry K."/>
            <person name="LaButti K."/>
            <person name="Ng V."/>
            <person name="Ahrendt S."/>
            <person name="Min B."/>
            <person name="Choi I.G."/>
            <person name="Park H."/>
            <person name="Plett J.M."/>
            <person name="Magnuson J."/>
            <person name="Spatafora J.W."/>
            <person name="Nagy L.G."/>
            <person name="Henrissat B."/>
            <person name="Grigoriev I.V."/>
            <person name="Yang Z.L."/>
            <person name="Xu J."/>
            <person name="Martin F.M."/>
        </authorList>
    </citation>
    <scope>NUCLEOTIDE SEQUENCE</scope>
    <source>
        <strain evidence="1">ATCC 28755</strain>
    </source>
</reference>